<sequence length="69" mass="7468">MNTVSIVTITTGLSVHADEHITNMRRLSDRAVDLADHARHGYQVASTVTVPGEEETILIDILQKVEAGA</sequence>
<evidence type="ECO:0000313" key="1">
    <source>
        <dbReference type="EMBL" id="MDS0246957.1"/>
    </source>
</evidence>
<dbReference type="Proteomes" id="UP001183582">
    <property type="component" value="Unassembled WGS sequence"/>
</dbReference>
<name>A0AAJ2LXJ9_9MICO</name>
<dbReference type="AlphaFoldDB" id="A0AAJ2LXJ9"/>
<evidence type="ECO:0000313" key="2">
    <source>
        <dbReference type="EMBL" id="MDS0246978.1"/>
    </source>
</evidence>
<proteinExistence type="predicted"/>
<comment type="caution">
    <text evidence="1">The sequence shown here is derived from an EMBL/GenBank/DDBJ whole genome shotgun (WGS) entry which is preliminary data.</text>
</comment>
<dbReference type="GeneID" id="301459641"/>
<dbReference type="EMBL" id="JAHWXH010000005">
    <property type="protein sequence ID" value="MDS0246957.1"/>
    <property type="molecule type" value="Genomic_DNA"/>
</dbReference>
<evidence type="ECO:0000313" key="3">
    <source>
        <dbReference type="Proteomes" id="UP001183582"/>
    </source>
</evidence>
<gene>
    <name evidence="1" type="ORF">KZC50_15270</name>
    <name evidence="2" type="ORF">KZC50_15375</name>
</gene>
<dbReference type="EMBL" id="JAHWXH010000005">
    <property type="protein sequence ID" value="MDS0246978.1"/>
    <property type="molecule type" value="Genomic_DNA"/>
</dbReference>
<organism evidence="1 3">
    <name type="scientific">Microbacterium aurantiacum</name>
    <dbReference type="NCBI Taxonomy" id="162393"/>
    <lineage>
        <taxon>Bacteria</taxon>
        <taxon>Bacillati</taxon>
        <taxon>Actinomycetota</taxon>
        <taxon>Actinomycetes</taxon>
        <taxon>Micrococcales</taxon>
        <taxon>Microbacteriaceae</taxon>
        <taxon>Microbacterium</taxon>
    </lineage>
</organism>
<protein>
    <submittedName>
        <fullName evidence="1">Uncharacterized protein</fullName>
    </submittedName>
</protein>
<accession>A0AAJ2LXJ9</accession>
<reference evidence="1 3" key="1">
    <citation type="submission" date="2021-06" db="EMBL/GenBank/DDBJ databases">
        <title>Genome-based taxonomic framework of Microbacterium strains isolated from marine environment, the description of four new species and reclassification of four preexisting species.</title>
        <authorList>
            <person name="Lee S.D."/>
            <person name="Kim S.-M."/>
            <person name="Byeon Y.-S."/>
            <person name="Yang H.L."/>
            <person name="Kim I.S."/>
        </authorList>
    </citation>
    <scope>NUCLEOTIDE SEQUENCE [LARGE SCALE GENOMIC DNA]</scope>
    <source>
        <strain evidence="1 3">KACC 20514</strain>
    </source>
</reference>
<dbReference type="RefSeq" id="WP_310892237.1">
    <property type="nucleotide sequence ID" value="NZ_BAAAGR010000018.1"/>
</dbReference>